<name>A0AAV1XWW2_LUPLU</name>
<dbReference type="EMBL" id="CAXHTB010000018">
    <property type="protein sequence ID" value="CAL0325467.1"/>
    <property type="molecule type" value="Genomic_DNA"/>
</dbReference>
<dbReference type="PANTHER" id="PTHR33511">
    <property type="entry name" value="OS06G0632400 PROTEIN"/>
    <property type="match status" value="1"/>
</dbReference>
<gene>
    <name evidence="1" type="ORF">LLUT_LOCUS26527</name>
</gene>
<comment type="caution">
    <text evidence="1">The sequence shown here is derived from an EMBL/GenBank/DDBJ whole genome shotgun (WGS) entry which is preliminary data.</text>
</comment>
<reference evidence="1 2" key="1">
    <citation type="submission" date="2024-03" db="EMBL/GenBank/DDBJ databases">
        <authorList>
            <person name="Martinez-Hernandez J."/>
        </authorList>
    </citation>
    <scope>NUCLEOTIDE SEQUENCE [LARGE SCALE GENOMIC DNA]</scope>
</reference>
<keyword evidence="2" id="KW-1185">Reference proteome</keyword>
<dbReference type="Proteomes" id="UP001497480">
    <property type="component" value="Unassembled WGS sequence"/>
</dbReference>
<organism evidence="1 2">
    <name type="scientific">Lupinus luteus</name>
    <name type="common">European yellow lupine</name>
    <dbReference type="NCBI Taxonomy" id="3873"/>
    <lineage>
        <taxon>Eukaryota</taxon>
        <taxon>Viridiplantae</taxon>
        <taxon>Streptophyta</taxon>
        <taxon>Embryophyta</taxon>
        <taxon>Tracheophyta</taxon>
        <taxon>Spermatophyta</taxon>
        <taxon>Magnoliopsida</taxon>
        <taxon>eudicotyledons</taxon>
        <taxon>Gunneridae</taxon>
        <taxon>Pentapetalae</taxon>
        <taxon>rosids</taxon>
        <taxon>fabids</taxon>
        <taxon>Fabales</taxon>
        <taxon>Fabaceae</taxon>
        <taxon>Papilionoideae</taxon>
        <taxon>50 kb inversion clade</taxon>
        <taxon>genistoids sensu lato</taxon>
        <taxon>core genistoids</taxon>
        <taxon>Genisteae</taxon>
        <taxon>Lupinus</taxon>
    </lineage>
</organism>
<evidence type="ECO:0000313" key="2">
    <source>
        <dbReference type="Proteomes" id="UP001497480"/>
    </source>
</evidence>
<evidence type="ECO:0000313" key="1">
    <source>
        <dbReference type="EMBL" id="CAL0325467.1"/>
    </source>
</evidence>
<protein>
    <submittedName>
        <fullName evidence="1">Uncharacterized protein</fullName>
    </submittedName>
</protein>
<accession>A0AAV1XWW2</accession>
<dbReference type="AlphaFoldDB" id="A0AAV1XWW2"/>
<sequence>MLHQPSRPKVTFTCSRISQFVSVESYNTKRIIMGGNKSSSFSLCGMFKSCFSGGSRKDYDYYYEDNGRRIFASDEDRGRWIAEPGIDNKASAFIAKFYANRVTDSEHQFASS</sequence>
<proteinExistence type="predicted"/>